<dbReference type="Pfam" id="PF13449">
    <property type="entry name" value="Phytase-like"/>
    <property type="match status" value="1"/>
</dbReference>
<dbReference type="Proteomes" id="UP000292345">
    <property type="component" value="Unassembled WGS sequence"/>
</dbReference>
<dbReference type="EMBL" id="PPUZ01000114">
    <property type="protein sequence ID" value="RZM71490.1"/>
    <property type="molecule type" value="Genomic_DNA"/>
</dbReference>
<name>A0A4Q7DZ78_9GAMM</name>
<protein>
    <recommendedName>
        <fullName evidence="2">Phytase-like domain-containing protein</fullName>
    </recommendedName>
</protein>
<evidence type="ECO:0000313" key="3">
    <source>
        <dbReference type="EMBL" id="RZM71490.1"/>
    </source>
</evidence>
<dbReference type="PANTHER" id="PTHR37957:SF1">
    <property type="entry name" value="PHYTASE-LIKE DOMAIN-CONTAINING PROTEIN"/>
    <property type="match status" value="1"/>
</dbReference>
<feature type="signal peptide" evidence="1">
    <location>
        <begin position="1"/>
        <end position="17"/>
    </location>
</feature>
<dbReference type="PANTHER" id="PTHR37957">
    <property type="entry name" value="BLR7070 PROTEIN"/>
    <property type="match status" value="1"/>
</dbReference>
<evidence type="ECO:0000259" key="2">
    <source>
        <dbReference type="Pfam" id="PF13449"/>
    </source>
</evidence>
<proteinExistence type="predicted"/>
<sequence>MRSCLFLTLLAPFFANSGPMQLEFLDEFIVPADLRVNGDKVGGLSSIEYTDGRYLLIADDSKKPRYFEANIAIKNQKIEQVEFTKSLPLINRKTDSVVVDPESLRMAPNGKDIIWTSEGSIKYHQAPAIFMHTEQGQVSFTLPEMFNISKASGPRHNAVFEGLTVAHSGQGIWVSAEGALKQDGEESNIEHGSMVRISYFDFASKRMQKQFAYYLEPMVNRPQAKPDAFRTTGLVEILQLNEYQFLAMERSYTSGIADGGNDVSIYLVDMKEATDTSKMASLKQQHFRPASKTLLLNMATVKEQLGSKHIDNLEGMTLGPKLANGNPSLLMVSDDNFNVHGKQLSQVLLFEVKTPAPGQ</sequence>
<gene>
    <name evidence="3" type="ORF">C3B51_22630</name>
</gene>
<reference evidence="3 4" key="1">
    <citation type="submission" date="2018-01" db="EMBL/GenBank/DDBJ databases">
        <title>Co-occurrence of chitin degradation, pigmentation and bioactivity in marine Pseudoalteromonas.</title>
        <authorList>
            <person name="Paulsen S."/>
            <person name="Gram L."/>
            <person name="Machado H."/>
        </authorList>
    </citation>
    <scope>NUCLEOTIDE SEQUENCE [LARGE SCALE GENOMIC DNA]</scope>
    <source>
        <strain evidence="3 4">S1946</strain>
    </source>
</reference>
<evidence type="ECO:0000256" key="1">
    <source>
        <dbReference type="SAM" id="SignalP"/>
    </source>
</evidence>
<accession>A0A4Q7DZ78</accession>
<keyword evidence="1" id="KW-0732">Signal</keyword>
<comment type="caution">
    <text evidence="3">The sequence shown here is derived from an EMBL/GenBank/DDBJ whole genome shotgun (WGS) entry which is preliminary data.</text>
</comment>
<dbReference type="RefSeq" id="WP_130246461.1">
    <property type="nucleotide sequence ID" value="NZ_PPUZ01000114.1"/>
</dbReference>
<feature type="chain" id="PRO_5020417646" description="Phytase-like domain-containing protein" evidence="1">
    <location>
        <begin position="18"/>
        <end position="359"/>
    </location>
</feature>
<dbReference type="AlphaFoldDB" id="A0A4Q7DZ78"/>
<evidence type="ECO:0000313" key="4">
    <source>
        <dbReference type="Proteomes" id="UP000292345"/>
    </source>
</evidence>
<dbReference type="InterPro" id="IPR027372">
    <property type="entry name" value="Phytase-like_dom"/>
</dbReference>
<feature type="domain" description="Phytase-like" evidence="2">
    <location>
        <begin position="40"/>
        <end position="337"/>
    </location>
</feature>
<organism evidence="3 4">
    <name type="scientific">Pseudoalteromonas rubra</name>
    <dbReference type="NCBI Taxonomy" id="43658"/>
    <lineage>
        <taxon>Bacteria</taxon>
        <taxon>Pseudomonadati</taxon>
        <taxon>Pseudomonadota</taxon>
        <taxon>Gammaproteobacteria</taxon>
        <taxon>Alteromonadales</taxon>
        <taxon>Pseudoalteromonadaceae</taxon>
        <taxon>Pseudoalteromonas</taxon>
    </lineage>
</organism>